<evidence type="ECO:0000256" key="7">
    <source>
        <dbReference type="ARBA" id="ARBA00022984"/>
    </source>
</evidence>
<evidence type="ECO:0000256" key="3">
    <source>
        <dbReference type="ARBA" id="ARBA00022618"/>
    </source>
</evidence>
<dbReference type="GO" id="GO:0047480">
    <property type="term" value="F:UDP-N-acetylmuramoyl-tripeptide-D-alanyl-D-alanine ligase activity"/>
    <property type="evidence" value="ECO:0007669"/>
    <property type="project" value="UniProtKB-UniRule"/>
</dbReference>
<keyword evidence="3 10" id="KW-0132">Cell division</keyword>
<evidence type="ECO:0000256" key="8">
    <source>
        <dbReference type="ARBA" id="ARBA00023306"/>
    </source>
</evidence>
<accession>A0A1I1QM04</accession>
<evidence type="ECO:0000256" key="10">
    <source>
        <dbReference type="HAMAP-Rule" id="MF_02019"/>
    </source>
</evidence>
<evidence type="ECO:0000313" key="16">
    <source>
        <dbReference type="Proteomes" id="UP000198862"/>
    </source>
</evidence>
<feature type="domain" description="Mur ligase C-terminal" evidence="13">
    <location>
        <begin position="328"/>
        <end position="459"/>
    </location>
</feature>
<dbReference type="InterPro" id="IPR036565">
    <property type="entry name" value="Mur-like_cat_sf"/>
</dbReference>
<dbReference type="STRING" id="1123010.SAMN02745724_03935"/>
<dbReference type="Gene3D" id="3.40.1190.10">
    <property type="entry name" value="Mur-like, catalytic domain"/>
    <property type="match status" value="1"/>
</dbReference>
<dbReference type="GO" id="GO:0051301">
    <property type="term" value="P:cell division"/>
    <property type="evidence" value="ECO:0007669"/>
    <property type="project" value="UniProtKB-KW"/>
</dbReference>
<evidence type="ECO:0000259" key="14">
    <source>
        <dbReference type="Pfam" id="PF08245"/>
    </source>
</evidence>
<dbReference type="GO" id="GO:0009252">
    <property type="term" value="P:peptidoglycan biosynthetic process"/>
    <property type="evidence" value="ECO:0007669"/>
    <property type="project" value="UniProtKB-UniRule"/>
</dbReference>
<dbReference type="Pfam" id="PF01225">
    <property type="entry name" value="Mur_ligase"/>
    <property type="match status" value="1"/>
</dbReference>
<sequence length="490" mass="53524">MIPMDLNWIAKVLGVKITPKEINIINIINKAVTNINTDTRTITSNEVFLALKGPNFDGHKFVHQAINQGAVAVIVEKDVLAELDETQVVQFIVDNTQTALGLLASAVKDEVSPKTIAITGSVGKTTVKEMTASILGLNAKVLSTKGNFNNEIGVPLTLLRLEQDDEYAVIELGANHLNEIAYTCNLVKPDVATICNVAAAHLEGFGDIDGVATAKGEIFSGLDASGIAVLNYDSEYHDFWFNTLNTNKVLRFSTLSKKDVWAENITFDHFGRAKFTLCSKNETSLVQLKLPGKHNIKNALTASALTLALNIPLEQIATGLSQIQEVKGRVNLIELTDVITIIDDSYNANVQSVKAGIDLLKQIDGYKVLALGDMGELGENELQYHEEVGRYAQSQGINLFYTLGALSEVACNAFNKNNPLHQKSRHFTQRTELLTQISRDLCDYQKDSNEKITILVKGSRSAAMELLVQDIIKNKASLALQNNNAGDLLC</sequence>
<evidence type="ECO:0000259" key="13">
    <source>
        <dbReference type="Pfam" id="PF02875"/>
    </source>
</evidence>
<dbReference type="InterPro" id="IPR036615">
    <property type="entry name" value="Mur_ligase_C_dom_sf"/>
</dbReference>
<keyword evidence="8 10" id="KW-0131">Cell cycle</keyword>
<evidence type="ECO:0000256" key="2">
    <source>
        <dbReference type="ARBA" id="ARBA00022598"/>
    </source>
</evidence>
<keyword evidence="7 10" id="KW-0573">Peptidoglycan synthesis</keyword>
<evidence type="ECO:0000256" key="1">
    <source>
        <dbReference type="ARBA" id="ARBA00022490"/>
    </source>
</evidence>
<dbReference type="InterPro" id="IPR013221">
    <property type="entry name" value="Mur_ligase_cen"/>
</dbReference>
<keyword evidence="6 10" id="KW-0133">Cell shape</keyword>
<evidence type="ECO:0000313" key="15">
    <source>
        <dbReference type="EMBL" id="SFD23136.1"/>
    </source>
</evidence>
<comment type="catalytic activity">
    <reaction evidence="10 11">
        <text>D-alanyl-D-alanine + UDP-N-acetyl-alpha-D-muramoyl-L-alanyl-gamma-D-glutamyl-meso-2,6-diaminopimelate + ATP = UDP-N-acetyl-alpha-D-muramoyl-L-alanyl-gamma-D-glutamyl-meso-2,6-diaminopimeloyl-D-alanyl-D-alanine + ADP + phosphate + H(+)</text>
        <dbReference type="Rhea" id="RHEA:28374"/>
        <dbReference type="ChEBI" id="CHEBI:15378"/>
        <dbReference type="ChEBI" id="CHEBI:30616"/>
        <dbReference type="ChEBI" id="CHEBI:43474"/>
        <dbReference type="ChEBI" id="CHEBI:57822"/>
        <dbReference type="ChEBI" id="CHEBI:61386"/>
        <dbReference type="ChEBI" id="CHEBI:83905"/>
        <dbReference type="ChEBI" id="CHEBI:456216"/>
        <dbReference type="EC" id="6.3.2.10"/>
    </reaction>
</comment>
<dbReference type="GO" id="GO:0008766">
    <property type="term" value="F:UDP-N-acetylmuramoylalanyl-D-glutamyl-2,6-diaminopimelate-D-alanyl-D-alanine ligase activity"/>
    <property type="evidence" value="ECO:0007669"/>
    <property type="project" value="RHEA"/>
</dbReference>
<dbReference type="GO" id="GO:0005524">
    <property type="term" value="F:ATP binding"/>
    <property type="evidence" value="ECO:0007669"/>
    <property type="project" value="UniProtKB-UniRule"/>
</dbReference>
<feature type="binding site" evidence="10">
    <location>
        <begin position="120"/>
        <end position="126"/>
    </location>
    <ligand>
        <name>ATP</name>
        <dbReference type="ChEBI" id="CHEBI:30616"/>
    </ligand>
</feature>
<dbReference type="GO" id="GO:0005737">
    <property type="term" value="C:cytoplasm"/>
    <property type="evidence" value="ECO:0007669"/>
    <property type="project" value="UniProtKB-SubCell"/>
</dbReference>
<dbReference type="SUPFAM" id="SSF63418">
    <property type="entry name" value="MurE/MurF N-terminal domain"/>
    <property type="match status" value="1"/>
</dbReference>
<comment type="pathway">
    <text evidence="10 11">Cell wall biogenesis; peptidoglycan biosynthesis.</text>
</comment>
<dbReference type="RefSeq" id="WP_091988616.1">
    <property type="nucleotide sequence ID" value="NZ_FOLO01000042.1"/>
</dbReference>
<dbReference type="InterPro" id="IPR051046">
    <property type="entry name" value="MurCDEF_CellWall_CoF430Synth"/>
</dbReference>
<dbReference type="InterPro" id="IPR035911">
    <property type="entry name" value="MurE/MurF_N"/>
</dbReference>
<dbReference type="InterPro" id="IPR005863">
    <property type="entry name" value="UDP-N-AcMur_synth"/>
</dbReference>
<evidence type="ECO:0000256" key="6">
    <source>
        <dbReference type="ARBA" id="ARBA00022960"/>
    </source>
</evidence>
<dbReference type="EC" id="6.3.2.10" evidence="10 11"/>
<keyword evidence="4 10" id="KW-0547">Nucleotide-binding</keyword>
<dbReference type="Pfam" id="PF02875">
    <property type="entry name" value="Mur_ligase_C"/>
    <property type="match status" value="1"/>
</dbReference>
<organism evidence="15 16">
    <name type="scientific">Pseudoalteromonas denitrificans DSM 6059</name>
    <dbReference type="NCBI Taxonomy" id="1123010"/>
    <lineage>
        <taxon>Bacteria</taxon>
        <taxon>Pseudomonadati</taxon>
        <taxon>Pseudomonadota</taxon>
        <taxon>Gammaproteobacteria</taxon>
        <taxon>Alteromonadales</taxon>
        <taxon>Pseudoalteromonadaceae</taxon>
        <taxon>Pseudoalteromonas</taxon>
    </lineage>
</organism>
<dbReference type="AlphaFoldDB" id="A0A1I1QM04"/>
<feature type="domain" description="Mur ligase N-terminal catalytic" evidence="12">
    <location>
        <begin position="32"/>
        <end position="106"/>
    </location>
</feature>
<keyword evidence="2 10" id="KW-0436">Ligase</keyword>
<protein>
    <recommendedName>
        <fullName evidence="10 11">UDP-N-acetylmuramoyl-tripeptide--D-alanyl-D-alanine ligase</fullName>
        <ecNumber evidence="10 11">6.3.2.10</ecNumber>
    </recommendedName>
    <alternativeName>
        <fullName evidence="10">D-alanyl-D-alanine-adding enzyme</fullName>
    </alternativeName>
</protein>
<evidence type="ECO:0000256" key="5">
    <source>
        <dbReference type="ARBA" id="ARBA00022840"/>
    </source>
</evidence>
<dbReference type="GO" id="GO:0071555">
    <property type="term" value="P:cell wall organization"/>
    <property type="evidence" value="ECO:0007669"/>
    <property type="project" value="UniProtKB-KW"/>
</dbReference>
<dbReference type="PANTHER" id="PTHR43024">
    <property type="entry name" value="UDP-N-ACETYLMURAMOYL-TRIPEPTIDE--D-ALANYL-D-ALANINE LIGASE"/>
    <property type="match status" value="1"/>
</dbReference>
<comment type="similarity">
    <text evidence="10">Belongs to the MurCDEF family. MurF subfamily.</text>
</comment>
<dbReference type="Gene3D" id="3.90.190.20">
    <property type="entry name" value="Mur ligase, C-terminal domain"/>
    <property type="match status" value="1"/>
</dbReference>
<keyword evidence="5 10" id="KW-0067">ATP-binding</keyword>
<dbReference type="PANTHER" id="PTHR43024:SF1">
    <property type="entry name" value="UDP-N-ACETYLMURAMOYL-TRIPEPTIDE--D-ALANYL-D-ALANINE LIGASE"/>
    <property type="match status" value="1"/>
</dbReference>
<evidence type="ECO:0000259" key="12">
    <source>
        <dbReference type="Pfam" id="PF01225"/>
    </source>
</evidence>
<feature type="domain" description="Mur ligase central" evidence="14">
    <location>
        <begin position="118"/>
        <end position="305"/>
    </location>
</feature>
<evidence type="ECO:0000256" key="4">
    <source>
        <dbReference type="ARBA" id="ARBA00022741"/>
    </source>
</evidence>
<evidence type="ECO:0000256" key="9">
    <source>
        <dbReference type="ARBA" id="ARBA00023316"/>
    </source>
</evidence>
<dbReference type="SUPFAM" id="SSF53623">
    <property type="entry name" value="MurD-like peptide ligases, catalytic domain"/>
    <property type="match status" value="1"/>
</dbReference>
<keyword evidence="9 10" id="KW-0961">Cell wall biogenesis/degradation</keyword>
<keyword evidence="16" id="KW-1185">Reference proteome</keyword>
<dbReference type="Gene3D" id="3.40.1390.10">
    <property type="entry name" value="MurE/MurF, N-terminal domain"/>
    <property type="match status" value="1"/>
</dbReference>
<comment type="function">
    <text evidence="10 11">Involved in cell wall formation. Catalyzes the final step in the synthesis of UDP-N-acetylmuramoyl-pentapeptide, the precursor of murein.</text>
</comment>
<dbReference type="GO" id="GO:0008360">
    <property type="term" value="P:regulation of cell shape"/>
    <property type="evidence" value="ECO:0007669"/>
    <property type="project" value="UniProtKB-KW"/>
</dbReference>
<dbReference type="NCBIfam" id="TIGR01143">
    <property type="entry name" value="murF"/>
    <property type="match status" value="1"/>
</dbReference>
<dbReference type="HAMAP" id="MF_02019">
    <property type="entry name" value="MurF"/>
    <property type="match status" value="1"/>
</dbReference>
<comment type="subcellular location">
    <subcellularLocation>
        <location evidence="10 11">Cytoplasm</location>
    </subcellularLocation>
</comment>
<dbReference type="UniPathway" id="UPA00219"/>
<proteinExistence type="inferred from homology"/>
<evidence type="ECO:0000256" key="11">
    <source>
        <dbReference type="RuleBase" id="RU004136"/>
    </source>
</evidence>
<keyword evidence="1 10" id="KW-0963">Cytoplasm</keyword>
<dbReference type="SUPFAM" id="SSF53244">
    <property type="entry name" value="MurD-like peptide ligases, peptide-binding domain"/>
    <property type="match status" value="1"/>
</dbReference>
<dbReference type="Proteomes" id="UP000198862">
    <property type="component" value="Unassembled WGS sequence"/>
</dbReference>
<dbReference type="InterPro" id="IPR004101">
    <property type="entry name" value="Mur_ligase_C"/>
</dbReference>
<reference evidence="15 16" key="1">
    <citation type="submission" date="2016-10" db="EMBL/GenBank/DDBJ databases">
        <authorList>
            <person name="de Groot N.N."/>
        </authorList>
    </citation>
    <scope>NUCLEOTIDE SEQUENCE [LARGE SCALE GENOMIC DNA]</scope>
    <source>
        <strain evidence="15 16">DSM 6059</strain>
    </source>
</reference>
<name>A0A1I1QM04_9GAMM</name>
<dbReference type="Pfam" id="PF08245">
    <property type="entry name" value="Mur_ligase_M"/>
    <property type="match status" value="1"/>
</dbReference>
<dbReference type="InterPro" id="IPR000713">
    <property type="entry name" value="Mur_ligase_N"/>
</dbReference>
<gene>
    <name evidence="10" type="primary">murF</name>
    <name evidence="15" type="ORF">SAMN02745724_03935</name>
</gene>
<dbReference type="EMBL" id="FOLO01000042">
    <property type="protein sequence ID" value="SFD23136.1"/>
    <property type="molecule type" value="Genomic_DNA"/>
</dbReference>
<dbReference type="OrthoDB" id="9801978at2"/>